<dbReference type="OrthoDB" id="5194954at2"/>
<keyword evidence="2" id="KW-1185">Reference proteome</keyword>
<accession>A0A318H9Z4</accession>
<comment type="caution">
    <text evidence="1">The sequence shown here is derived from an EMBL/GenBank/DDBJ whole genome shotgun (WGS) entry which is preliminary data.</text>
</comment>
<evidence type="ECO:0000313" key="2">
    <source>
        <dbReference type="Proteomes" id="UP000247781"/>
    </source>
</evidence>
<sequence>MSGSTELDQLHHLIGDVRQCVASLRSSYGDIAAMRRIVNDSDRLVNDVDRLDIDAGELDQYRASVDQRAAEKFAVSDMQYDPEFWRGIDDEGVGGQSGPR</sequence>
<dbReference type="Proteomes" id="UP000247781">
    <property type="component" value="Unassembled WGS sequence"/>
</dbReference>
<name>A0A318H9Z4_9MYCO</name>
<proteinExistence type="predicted"/>
<reference evidence="1 2" key="2">
    <citation type="submission" date="2018-06" db="EMBL/GenBank/DDBJ databases">
        <title>Sequencing of bacterial isolates from soil warming experiment in Harvard Forest, Massachusetts, USA.</title>
        <authorList>
            <person name="Deangelis K.PhD."/>
        </authorList>
    </citation>
    <scope>NUCLEOTIDE SEQUENCE [LARGE SCALE GENOMIC DNA]</scope>
    <source>
        <strain evidence="1 2">GAS496</strain>
    </source>
</reference>
<reference evidence="2" key="1">
    <citation type="submission" date="2018-05" db="EMBL/GenBank/DDBJ databases">
        <authorList>
            <person name="Deangelis K."/>
            <person name="Huntemann M."/>
            <person name="Clum A."/>
            <person name="Pillay M."/>
            <person name="Palaniappan K."/>
            <person name="Varghese N."/>
            <person name="Mikhailova N."/>
            <person name="Stamatis D."/>
            <person name="Reddy T."/>
            <person name="Daum C."/>
            <person name="Shapiro N."/>
            <person name="Ivanova N."/>
            <person name="Kyrpides N."/>
            <person name="Woyke T."/>
        </authorList>
    </citation>
    <scope>NUCLEOTIDE SEQUENCE [LARGE SCALE GENOMIC DNA]</scope>
    <source>
        <strain evidence="2">GAS496</strain>
    </source>
</reference>
<gene>
    <name evidence="1" type="ORF">C8E89_14338</name>
</gene>
<dbReference type="AlphaFoldDB" id="A0A318H9Z4"/>
<protein>
    <submittedName>
        <fullName evidence="1">Uncharacterized protein</fullName>
    </submittedName>
</protein>
<organism evidence="1 2">
    <name type="scientific">Mycolicibacterium moriokaense</name>
    <dbReference type="NCBI Taxonomy" id="39691"/>
    <lineage>
        <taxon>Bacteria</taxon>
        <taxon>Bacillati</taxon>
        <taxon>Actinomycetota</taxon>
        <taxon>Actinomycetes</taxon>
        <taxon>Mycobacteriales</taxon>
        <taxon>Mycobacteriaceae</taxon>
        <taxon>Mycolicibacterium</taxon>
    </lineage>
</organism>
<evidence type="ECO:0000313" key="1">
    <source>
        <dbReference type="EMBL" id="PXW98888.1"/>
    </source>
</evidence>
<dbReference type="EMBL" id="QJJU01000043">
    <property type="protein sequence ID" value="PXW98888.1"/>
    <property type="molecule type" value="Genomic_DNA"/>
</dbReference>
<dbReference type="RefSeq" id="WP_110320095.1">
    <property type="nucleotide sequence ID" value="NZ_QJJU01000043.1"/>
</dbReference>